<evidence type="ECO:0000313" key="2">
    <source>
        <dbReference type="Proteomes" id="UP001175226"/>
    </source>
</evidence>
<comment type="caution">
    <text evidence="1">The sequence shown here is derived from an EMBL/GenBank/DDBJ whole genome shotgun (WGS) entry which is preliminary data.</text>
</comment>
<keyword evidence="2" id="KW-1185">Reference proteome</keyword>
<dbReference type="Proteomes" id="UP001175226">
    <property type="component" value="Unassembled WGS sequence"/>
</dbReference>
<proteinExistence type="predicted"/>
<evidence type="ECO:0000313" key="1">
    <source>
        <dbReference type="EMBL" id="KAK0437308.1"/>
    </source>
</evidence>
<dbReference type="AlphaFoldDB" id="A0AA39JAT9"/>
<name>A0AA39JAT9_9AGAR</name>
<dbReference type="InterPro" id="IPR032675">
    <property type="entry name" value="LRR_dom_sf"/>
</dbReference>
<gene>
    <name evidence="1" type="ORF">EV421DRAFT_1907338</name>
</gene>
<dbReference type="EMBL" id="JAUEPT010000049">
    <property type="protein sequence ID" value="KAK0437308.1"/>
    <property type="molecule type" value="Genomic_DNA"/>
</dbReference>
<sequence>MSLSVPNEILDKITFEADNVTRQQLRRTCRLFNDIATPLVFQSICIDLSWARRSSSAPLFLKSLGSGPKLAQYVTRLSLFLHLSESLQSNASRSVNEAIIKKREDRSGSLHTLFLEAIPLMGSLRELLWSSSGDSGPSYAKLMFERFGGLPLLSDVRIYVLGAWDIPCSPFRHIQNLKYEGPGSADLTTLLVNNPDMAGLYVSVRFSRLEEGESILFLFSSLPRGTYSAVEKLKIDRTYHRLYADEIPSLIPHLRHLKNLETWVSMPDEFWDRLREDGIHLAYLSYYGTRIGSALLSYLTSYTGLRELSLRIWSRADPIPDDPHIKDLLLNVITSHSWSLTTVHIEPDYSRAWCLDHPMLDALALCHSLQSLHVRANEATTEVEENNVIDRTLESFVTLWPNLWSLQIHAVSQSFGFDALRRTASQIHKHILAFRFAPPLRKRSILLFSSDFANYSIKIHDEKNSIHAFKVEHLKDWGKKDLQRRSRRKYMFWKRSNDSNDD</sequence>
<accession>A0AA39JAT9</accession>
<organism evidence="1 2">
    <name type="scientific">Armillaria borealis</name>
    <dbReference type="NCBI Taxonomy" id="47425"/>
    <lineage>
        <taxon>Eukaryota</taxon>
        <taxon>Fungi</taxon>
        <taxon>Dikarya</taxon>
        <taxon>Basidiomycota</taxon>
        <taxon>Agaricomycotina</taxon>
        <taxon>Agaricomycetes</taxon>
        <taxon>Agaricomycetidae</taxon>
        <taxon>Agaricales</taxon>
        <taxon>Marasmiineae</taxon>
        <taxon>Physalacriaceae</taxon>
        <taxon>Armillaria</taxon>
    </lineage>
</organism>
<dbReference type="SUPFAM" id="SSF52047">
    <property type="entry name" value="RNI-like"/>
    <property type="match status" value="1"/>
</dbReference>
<reference evidence="1" key="1">
    <citation type="submission" date="2023-06" db="EMBL/GenBank/DDBJ databases">
        <authorList>
            <consortium name="Lawrence Berkeley National Laboratory"/>
            <person name="Ahrendt S."/>
            <person name="Sahu N."/>
            <person name="Indic B."/>
            <person name="Wong-Bajracharya J."/>
            <person name="Merenyi Z."/>
            <person name="Ke H.-M."/>
            <person name="Monk M."/>
            <person name="Kocsube S."/>
            <person name="Drula E."/>
            <person name="Lipzen A."/>
            <person name="Balint B."/>
            <person name="Henrissat B."/>
            <person name="Andreopoulos B."/>
            <person name="Martin F.M."/>
            <person name="Harder C.B."/>
            <person name="Rigling D."/>
            <person name="Ford K.L."/>
            <person name="Foster G.D."/>
            <person name="Pangilinan J."/>
            <person name="Papanicolaou A."/>
            <person name="Barry K."/>
            <person name="LaButti K."/>
            <person name="Viragh M."/>
            <person name="Koriabine M."/>
            <person name="Yan M."/>
            <person name="Riley R."/>
            <person name="Champramary S."/>
            <person name="Plett K.L."/>
            <person name="Tsai I.J."/>
            <person name="Slot J."/>
            <person name="Sipos G."/>
            <person name="Plett J."/>
            <person name="Nagy L.G."/>
            <person name="Grigoriev I.V."/>
        </authorList>
    </citation>
    <scope>NUCLEOTIDE SEQUENCE</scope>
    <source>
        <strain evidence="1">FPL87.14</strain>
    </source>
</reference>
<dbReference type="Gene3D" id="3.80.10.10">
    <property type="entry name" value="Ribonuclease Inhibitor"/>
    <property type="match status" value="1"/>
</dbReference>
<protein>
    <submittedName>
        <fullName evidence="1">Uncharacterized protein</fullName>
    </submittedName>
</protein>